<evidence type="ECO:0000313" key="7">
    <source>
        <dbReference type="EMBL" id="UOB16647.1"/>
    </source>
</evidence>
<evidence type="ECO:0000256" key="3">
    <source>
        <dbReference type="ARBA" id="ARBA00023237"/>
    </source>
</evidence>
<evidence type="ECO:0000256" key="4">
    <source>
        <dbReference type="PROSITE-ProRule" id="PRU00473"/>
    </source>
</evidence>
<accession>A0A9E7CTR3</accession>
<reference evidence="7" key="1">
    <citation type="submission" date="2022-03" db="EMBL/GenBank/DDBJ databases">
        <title>Description of Abyssus ytuae gen. nov., sp. nov., a novel member of the family Flavobacteriaceae isolated from the sediment of Mariana Trench.</title>
        <authorList>
            <person name="Zhang J."/>
            <person name="Xu X."/>
        </authorList>
    </citation>
    <scope>NUCLEOTIDE SEQUENCE</scope>
    <source>
        <strain evidence="7">MT3330</strain>
    </source>
</reference>
<dbReference type="Gene3D" id="2.120.10.30">
    <property type="entry name" value="TolB, C-terminal domain"/>
    <property type="match status" value="1"/>
</dbReference>
<dbReference type="SUPFAM" id="SSF49464">
    <property type="entry name" value="Carboxypeptidase regulatory domain-like"/>
    <property type="match status" value="1"/>
</dbReference>
<dbReference type="KEGG" id="fbm:MQE35_12985"/>
<keyword evidence="5" id="KW-0732">Signal</keyword>
<proteinExistence type="predicted"/>
<evidence type="ECO:0000259" key="6">
    <source>
        <dbReference type="PROSITE" id="PS51123"/>
    </source>
</evidence>
<dbReference type="Gene3D" id="1.25.40.10">
    <property type="entry name" value="Tetratricopeptide repeat domain"/>
    <property type="match status" value="1"/>
</dbReference>
<protein>
    <submittedName>
        <fullName evidence="7">OmpA family protein</fullName>
    </submittedName>
</protein>
<dbReference type="SUPFAM" id="SSF103088">
    <property type="entry name" value="OmpA-like"/>
    <property type="match status" value="1"/>
</dbReference>
<dbReference type="Pfam" id="PF00691">
    <property type="entry name" value="OmpA"/>
    <property type="match status" value="1"/>
</dbReference>
<gene>
    <name evidence="7" type="ORF">MQE35_12985</name>
</gene>
<dbReference type="InterPro" id="IPR036737">
    <property type="entry name" value="OmpA-like_sf"/>
</dbReference>
<feature type="signal peptide" evidence="5">
    <location>
        <begin position="1"/>
        <end position="23"/>
    </location>
</feature>
<keyword evidence="3" id="KW-0998">Cell outer membrane</keyword>
<dbReference type="SUPFAM" id="SSF48452">
    <property type="entry name" value="TPR-like"/>
    <property type="match status" value="1"/>
</dbReference>
<dbReference type="EMBL" id="CP094358">
    <property type="protein sequence ID" value="UOB16647.1"/>
    <property type="molecule type" value="Genomic_DNA"/>
</dbReference>
<evidence type="ECO:0000256" key="1">
    <source>
        <dbReference type="ARBA" id="ARBA00004442"/>
    </source>
</evidence>
<comment type="subcellular location">
    <subcellularLocation>
        <location evidence="1">Cell outer membrane</location>
    </subcellularLocation>
</comment>
<dbReference type="PROSITE" id="PS51123">
    <property type="entry name" value="OMPA_2"/>
    <property type="match status" value="1"/>
</dbReference>
<organism evidence="7 8">
    <name type="scientific">Abyssalbus ytuae</name>
    <dbReference type="NCBI Taxonomy" id="2926907"/>
    <lineage>
        <taxon>Bacteria</taxon>
        <taxon>Pseudomonadati</taxon>
        <taxon>Bacteroidota</taxon>
        <taxon>Flavobacteriia</taxon>
        <taxon>Flavobacteriales</taxon>
        <taxon>Flavobacteriaceae</taxon>
        <taxon>Abyssalbus</taxon>
    </lineage>
</organism>
<dbReference type="InterPro" id="IPR006664">
    <property type="entry name" value="OMP_bac"/>
</dbReference>
<keyword evidence="2 4" id="KW-0472">Membrane</keyword>
<dbReference type="Gene3D" id="3.30.1330.60">
    <property type="entry name" value="OmpA-like domain"/>
    <property type="match status" value="1"/>
</dbReference>
<dbReference type="InterPro" id="IPR011659">
    <property type="entry name" value="WD40"/>
</dbReference>
<evidence type="ECO:0000256" key="5">
    <source>
        <dbReference type="SAM" id="SignalP"/>
    </source>
</evidence>
<evidence type="ECO:0000256" key="2">
    <source>
        <dbReference type="ARBA" id="ARBA00023136"/>
    </source>
</evidence>
<dbReference type="RefSeq" id="WP_255841874.1">
    <property type="nucleotide sequence ID" value="NZ_CP094358.1"/>
</dbReference>
<dbReference type="PANTHER" id="PTHR30329">
    <property type="entry name" value="STATOR ELEMENT OF FLAGELLAR MOTOR COMPLEX"/>
    <property type="match status" value="1"/>
</dbReference>
<feature type="chain" id="PRO_5038893077" evidence="5">
    <location>
        <begin position="24"/>
        <end position="640"/>
    </location>
</feature>
<dbReference type="AlphaFoldDB" id="A0A9E7CTR3"/>
<dbReference type="InterPro" id="IPR006665">
    <property type="entry name" value="OmpA-like"/>
</dbReference>
<dbReference type="SUPFAM" id="SSF82171">
    <property type="entry name" value="DPP6 N-terminal domain-like"/>
    <property type="match status" value="1"/>
</dbReference>
<sequence>MKSRTLLFSVITLLCFYTGTSQAYKVKEADKKFEKAAYADAREAYTQLVNKGNRTKHILQNLGDCYYFECDKENAVEWYAELITRHNDYDDEYLFRYAQSLKTIKLYDKAYDALSEYYQKKGIDLGPFGKNTDMDYVSLIERQSGRFKLLDFTHNSTGSDFSPQFALNKTLTFLSDRYVPFSEENKINYLLSTSVYEVSGTTLQKKSRDIDTEYNVYSLIYTKNGTTVYFSGSKKNNTKPAGAVRMRLYSATIENGEWKNIKKLPFNSNRYSVSYPALSPDEKKLFFVSDMPGNIGKYDIFAVNLTEDGTFGKPYNLGNTINTPGNETSPFIAKNGDLYFASDTHFGFGGYDIFLCKYKDGKYMDPVNLGQPVNSIYNDISLIIDNNTKTGFFASNRNAVGENKENLNIFKFKQVKDLILDCGQFIHGRITDSDTQKGVSSCMVRLLDEDLKEINRVKSDPNGYYKLNIHCADVHRIQVDNPSYYLAEKFIYTSSFTTNEIELPIRLNQGKGLIKTTVHTTDGVKIVELSPAYFDENATRIRPDAETEIQKVISVLTKNPELKIKIRSYTDHKGSKKYNRKLSKKRAIATRNYLVKKGKIASGRITIEAMGQSNPVAQCGNNCTENENRFNRRSEFIILK</sequence>
<feature type="domain" description="OmpA-like" evidence="6">
    <location>
        <begin position="521"/>
        <end position="640"/>
    </location>
</feature>
<dbReference type="InterPro" id="IPR011990">
    <property type="entry name" value="TPR-like_helical_dom_sf"/>
</dbReference>
<dbReference type="PRINTS" id="PR01021">
    <property type="entry name" value="OMPADOMAIN"/>
</dbReference>
<evidence type="ECO:0000313" key="8">
    <source>
        <dbReference type="Proteomes" id="UP000831290"/>
    </source>
</evidence>
<dbReference type="Pfam" id="PF07676">
    <property type="entry name" value="PD40"/>
    <property type="match status" value="2"/>
</dbReference>
<dbReference type="InterPro" id="IPR011042">
    <property type="entry name" value="6-blade_b-propeller_TolB-like"/>
</dbReference>
<dbReference type="Proteomes" id="UP000831290">
    <property type="component" value="Chromosome"/>
</dbReference>
<keyword evidence="8" id="KW-1185">Reference proteome</keyword>
<dbReference type="GO" id="GO:0009279">
    <property type="term" value="C:cell outer membrane"/>
    <property type="evidence" value="ECO:0007669"/>
    <property type="project" value="UniProtKB-SubCell"/>
</dbReference>
<dbReference type="CDD" id="cd07185">
    <property type="entry name" value="OmpA_C-like"/>
    <property type="match status" value="1"/>
</dbReference>
<name>A0A9E7CTR3_9FLAO</name>
<dbReference type="InterPro" id="IPR050330">
    <property type="entry name" value="Bact_OuterMem_StrucFunc"/>
</dbReference>
<dbReference type="PANTHER" id="PTHR30329:SF21">
    <property type="entry name" value="LIPOPROTEIN YIAD-RELATED"/>
    <property type="match status" value="1"/>
</dbReference>
<dbReference type="InterPro" id="IPR008969">
    <property type="entry name" value="CarboxyPept-like_regulatory"/>
</dbReference>